<dbReference type="Proteomes" id="UP001459277">
    <property type="component" value="Unassembled WGS sequence"/>
</dbReference>
<evidence type="ECO:0000313" key="1">
    <source>
        <dbReference type="EMBL" id="KAK9985111.1"/>
    </source>
</evidence>
<name>A0AAW2BGH5_9ROSI</name>
<reference evidence="1 2" key="1">
    <citation type="submission" date="2024-01" db="EMBL/GenBank/DDBJ databases">
        <title>A telomere-to-telomere, gap-free genome of sweet tea (Lithocarpus litseifolius).</title>
        <authorList>
            <person name="Zhou J."/>
        </authorList>
    </citation>
    <scope>NUCLEOTIDE SEQUENCE [LARGE SCALE GENOMIC DNA]</scope>
    <source>
        <strain evidence="1">Zhou-2022a</strain>
        <tissue evidence="1">Leaf</tissue>
    </source>
</reference>
<gene>
    <name evidence="1" type="ORF">SO802_034636</name>
</gene>
<keyword evidence="2" id="KW-1185">Reference proteome</keyword>
<dbReference type="PANTHER" id="PTHR46686:SF5">
    <property type="entry name" value="GLYCOSYLTRANSFERASE"/>
    <property type="match status" value="1"/>
</dbReference>
<comment type="caution">
    <text evidence="1">The sequence shown here is derived from an EMBL/GenBank/DDBJ whole genome shotgun (WGS) entry which is preliminary data.</text>
</comment>
<protein>
    <recommendedName>
        <fullName evidence="3">Glycosyltransferase subfamily 4-like N-terminal domain-containing protein</fullName>
    </recommendedName>
</protein>
<dbReference type="AlphaFoldDB" id="A0AAW2BGH5"/>
<dbReference type="EMBL" id="JAZDWU010000012">
    <property type="protein sequence ID" value="KAK9985111.1"/>
    <property type="molecule type" value="Genomic_DNA"/>
</dbReference>
<sequence length="98" mass="11311">MSIACHEGEPGHWRYNKAWELFMEENKREPFDVVHSESVALPHHIARQLPNLAVSWHGIALESLQSDIFQDLARRPNEPIDLSSFQQYFTRGSPKGVK</sequence>
<evidence type="ECO:0000313" key="2">
    <source>
        <dbReference type="Proteomes" id="UP001459277"/>
    </source>
</evidence>
<evidence type="ECO:0008006" key="3">
    <source>
        <dbReference type="Google" id="ProtNLM"/>
    </source>
</evidence>
<accession>A0AAW2BGH5</accession>
<dbReference type="PANTHER" id="PTHR46686">
    <property type="entry name" value="GLYCOSYLTRANSFERASE"/>
    <property type="match status" value="1"/>
</dbReference>
<organism evidence="1 2">
    <name type="scientific">Lithocarpus litseifolius</name>
    <dbReference type="NCBI Taxonomy" id="425828"/>
    <lineage>
        <taxon>Eukaryota</taxon>
        <taxon>Viridiplantae</taxon>
        <taxon>Streptophyta</taxon>
        <taxon>Embryophyta</taxon>
        <taxon>Tracheophyta</taxon>
        <taxon>Spermatophyta</taxon>
        <taxon>Magnoliopsida</taxon>
        <taxon>eudicotyledons</taxon>
        <taxon>Gunneridae</taxon>
        <taxon>Pentapetalae</taxon>
        <taxon>rosids</taxon>
        <taxon>fabids</taxon>
        <taxon>Fagales</taxon>
        <taxon>Fagaceae</taxon>
        <taxon>Lithocarpus</taxon>
    </lineage>
</organism>
<proteinExistence type="predicted"/>